<gene>
    <name evidence="1" type="ORF">MELLADRAFT_57525</name>
</gene>
<dbReference type="InParanoid" id="F4S3C3"/>
<evidence type="ECO:0000313" key="1">
    <source>
        <dbReference type="EMBL" id="EGG00790.1"/>
    </source>
</evidence>
<accession>F4S3C3</accession>
<dbReference type="Proteomes" id="UP000001072">
    <property type="component" value="Unassembled WGS sequence"/>
</dbReference>
<keyword evidence="2" id="KW-1185">Reference proteome</keyword>
<dbReference type="KEGG" id="mlr:MELLADRAFT_57525"/>
<dbReference type="AlphaFoldDB" id="F4S3C3"/>
<dbReference type="EMBL" id="GL883143">
    <property type="protein sequence ID" value="EGG00790.1"/>
    <property type="molecule type" value="Genomic_DNA"/>
</dbReference>
<evidence type="ECO:0000313" key="2">
    <source>
        <dbReference type="Proteomes" id="UP000001072"/>
    </source>
</evidence>
<dbReference type="HOGENOM" id="CLU_2004423_0_0_1"/>
<reference evidence="2" key="1">
    <citation type="journal article" date="2011" name="Proc. Natl. Acad. Sci. U.S.A.">
        <title>Obligate biotrophy features unraveled by the genomic analysis of rust fungi.</title>
        <authorList>
            <person name="Duplessis S."/>
            <person name="Cuomo C.A."/>
            <person name="Lin Y.-C."/>
            <person name="Aerts A."/>
            <person name="Tisserant E."/>
            <person name="Veneault-Fourrey C."/>
            <person name="Joly D.L."/>
            <person name="Hacquard S."/>
            <person name="Amselem J."/>
            <person name="Cantarel B.L."/>
            <person name="Chiu R."/>
            <person name="Coutinho P.M."/>
            <person name="Feau N."/>
            <person name="Field M."/>
            <person name="Frey P."/>
            <person name="Gelhaye E."/>
            <person name="Goldberg J."/>
            <person name="Grabherr M.G."/>
            <person name="Kodira C.D."/>
            <person name="Kohler A."/>
            <person name="Kuees U."/>
            <person name="Lindquist E.A."/>
            <person name="Lucas S.M."/>
            <person name="Mago R."/>
            <person name="Mauceli E."/>
            <person name="Morin E."/>
            <person name="Murat C."/>
            <person name="Pangilinan J.L."/>
            <person name="Park R."/>
            <person name="Pearson M."/>
            <person name="Quesneville H."/>
            <person name="Rouhier N."/>
            <person name="Sakthikumar S."/>
            <person name="Salamov A.A."/>
            <person name="Schmutz J."/>
            <person name="Selles B."/>
            <person name="Shapiro H."/>
            <person name="Tanguay P."/>
            <person name="Tuskan G.A."/>
            <person name="Henrissat B."/>
            <person name="Van de Peer Y."/>
            <person name="Rouze P."/>
            <person name="Ellis J.G."/>
            <person name="Dodds P.N."/>
            <person name="Schein J.E."/>
            <person name="Zhong S."/>
            <person name="Hamelin R.C."/>
            <person name="Grigoriev I.V."/>
            <person name="Szabo L.J."/>
            <person name="Martin F."/>
        </authorList>
    </citation>
    <scope>NUCLEOTIDE SEQUENCE [LARGE SCALE GENOMIC DNA]</scope>
    <source>
        <strain evidence="2">98AG31 / pathotype 3-4-7</strain>
    </source>
</reference>
<protein>
    <submittedName>
        <fullName evidence="1">Uncharacterized protein</fullName>
    </submittedName>
</protein>
<sequence length="124" mass="14101">MADFPGLAKRTATDEEVTVADQSNLVKKSRYAYLRMEAVFVQGLTDGKGGYTIWKTIDKQLAHLRLKGPRYTEAFYKFIVDEDKRLFDGTRTLAAIKTQELTKFNMPTDTKIEAIVLNLPEHSV</sequence>
<proteinExistence type="predicted"/>
<dbReference type="RefSeq" id="XP_007415864.1">
    <property type="nucleotide sequence ID" value="XM_007415802.1"/>
</dbReference>
<dbReference type="OrthoDB" id="2513591at2759"/>
<name>F4S3C3_MELLP</name>
<dbReference type="VEuPathDB" id="FungiDB:MELLADRAFT_57525"/>
<dbReference type="GeneID" id="18929115"/>
<organism evidence="2">
    <name type="scientific">Melampsora larici-populina (strain 98AG31 / pathotype 3-4-7)</name>
    <name type="common">Poplar leaf rust fungus</name>
    <dbReference type="NCBI Taxonomy" id="747676"/>
    <lineage>
        <taxon>Eukaryota</taxon>
        <taxon>Fungi</taxon>
        <taxon>Dikarya</taxon>
        <taxon>Basidiomycota</taxon>
        <taxon>Pucciniomycotina</taxon>
        <taxon>Pucciniomycetes</taxon>
        <taxon>Pucciniales</taxon>
        <taxon>Melampsoraceae</taxon>
        <taxon>Melampsora</taxon>
    </lineage>
</organism>